<dbReference type="GO" id="GO:0005886">
    <property type="term" value="C:plasma membrane"/>
    <property type="evidence" value="ECO:0007669"/>
    <property type="project" value="UniProtKB-SubCell"/>
</dbReference>
<feature type="transmembrane region" description="Helical" evidence="7">
    <location>
        <begin position="279"/>
        <end position="306"/>
    </location>
</feature>
<feature type="transmembrane region" description="Helical" evidence="7">
    <location>
        <begin position="7"/>
        <end position="31"/>
    </location>
</feature>
<dbReference type="CDD" id="cd13127">
    <property type="entry name" value="MATE_tuaB_like"/>
    <property type="match status" value="1"/>
</dbReference>
<dbReference type="HOGENOM" id="CLU_026911_4_0_6"/>
<sequence length="483" mass="53105">MNVRNSVILSAISQYLLKIIGFVNVIIMARLLTPDELGVYAIAGAVVLIASELKLMGTTSYLIREKELTEAKVRSGVGLSIIFSWGLGLSLAASSNYLSLFFDEPRVAPVFYILSLNFIFAPFTSVTTSLLSRNLQFDKLVKVNILTEVSRFLASLVLVLMGLGILGLAWGLLFGSLVEAILVYIFRPSAARFIPSFKGLKPIFKFGFYSSMTNLLARFDANAPDLVIGKLGTTAQVAFFSRGVGFYQFITTLISSGVWPVVLPYLSGVNRDGGNMKEAYIRASLLMGGVCWPILAAAGVMSYPIIMLLFGEQWLDTVPLAAILSIWAILRLVHNFSPQLLMAVHKERVMLLKQLVLFTLTLTLVYFAYPYGLKYVAWAMAFVGFADFVVGSIAVYFATGLSIFTFSKAMFKNVMLTAMCFGVATVGDFILDYRALPAYLSLVLMGPILVITWLVGVWSTKHPLWGEVLQLSKPLILKVARKG</sequence>
<comment type="subcellular location">
    <subcellularLocation>
        <location evidence="1">Cell membrane</location>
        <topology evidence="1">Multi-pass membrane protein</topology>
    </subcellularLocation>
</comment>
<evidence type="ECO:0008006" key="10">
    <source>
        <dbReference type="Google" id="ProtNLM"/>
    </source>
</evidence>
<organism evidence="8 9">
    <name type="scientific">Alteromonas mediterranea (strain DSM 17117 / CIP 110805 / LMG 28347 / Deep ecotype)</name>
    <dbReference type="NCBI Taxonomy" id="1774373"/>
    <lineage>
        <taxon>Bacteria</taxon>
        <taxon>Pseudomonadati</taxon>
        <taxon>Pseudomonadota</taxon>
        <taxon>Gammaproteobacteria</taxon>
        <taxon>Alteromonadales</taxon>
        <taxon>Alteromonadaceae</taxon>
        <taxon>Alteromonas/Salinimonas group</taxon>
        <taxon>Alteromonas</taxon>
    </lineage>
</organism>
<dbReference type="AlphaFoldDB" id="F2G8R4"/>
<evidence type="ECO:0000256" key="7">
    <source>
        <dbReference type="SAM" id="Phobius"/>
    </source>
</evidence>
<feature type="transmembrane region" description="Helical" evidence="7">
    <location>
        <begin position="375"/>
        <end position="398"/>
    </location>
</feature>
<evidence type="ECO:0000256" key="1">
    <source>
        <dbReference type="ARBA" id="ARBA00004651"/>
    </source>
</evidence>
<name>F2G8R4_ALTMD</name>
<feature type="transmembrane region" description="Helical" evidence="7">
    <location>
        <begin position="110"/>
        <end position="131"/>
    </location>
</feature>
<keyword evidence="6 7" id="KW-0472">Membrane</keyword>
<evidence type="ECO:0000256" key="6">
    <source>
        <dbReference type="ARBA" id="ARBA00023136"/>
    </source>
</evidence>
<feature type="transmembrane region" description="Helical" evidence="7">
    <location>
        <begin position="437"/>
        <end position="458"/>
    </location>
</feature>
<evidence type="ECO:0000313" key="9">
    <source>
        <dbReference type="Proteomes" id="UP000001870"/>
    </source>
</evidence>
<keyword evidence="4 7" id="KW-0812">Transmembrane</keyword>
<dbReference type="Pfam" id="PF13440">
    <property type="entry name" value="Polysacc_synt_3"/>
    <property type="match status" value="1"/>
</dbReference>
<feature type="transmembrane region" description="Helical" evidence="7">
    <location>
        <begin position="77"/>
        <end position="98"/>
    </location>
</feature>
<protein>
    <recommendedName>
        <fullName evidence="10">Polysaccharide biosynthesis protein</fullName>
    </recommendedName>
</protein>
<evidence type="ECO:0000256" key="3">
    <source>
        <dbReference type="ARBA" id="ARBA00022475"/>
    </source>
</evidence>
<dbReference type="Proteomes" id="UP000001870">
    <property type="component" value="Chromosome"/>
</dbReference>
<proteinExistence type="inferred from homology"/>
<accession>F2G8R4</accession>
<evidence type="ECO:0000313" key="8">
    <source>
        <dbReference type="EMBL" id="AEA98774.1"/>
    </source>
</evidence>
<evidence type="ECO:0000256" key="4">
    <source>
        <dbReference type="ARBA" id="ARBA00022692"/>
    </source>
</evidence>
<dbReference type="PANTHER" id="PTHR30250:SF10">
    <property type="entry name" value="LIPOPOLYSACCHARIDE BIOSYNTHESIS PROTEIN WZXC"/>
    <property type="match status" value="1"/>
</dbReference>
<feature type="transmembrane region" description="Helical" evidence="7">
    <location>
        <begin position="152"/>
        <end position="185"/>
    </location>
</feature>
<dbReference type="InterPro" id="IPR050833">
    <property type="entry name" value="Poly_Biosynth_Transport"/>
</dbReference>
<reference evidence="8 9" key="1">
    <citation type="journal article" date="2008" name="ISME J.">
        <title>Comparative genomics of two ecotypes of the marine planktonic copiotroph Alteromonas macleodii suggests alternative lifestyles associated with different kinds of particulate organic matter.</title>
        <authorList>
            <person name="Ivars-Martinez E."/>
            <person name="Martin-Cuadrado A.B."/>
            <person name="D'Auria G."/>
            <person name="Mira A."/>
            <person name="Ferriera S."/>
            <person name="Johnson J."/>
            <person name="Friedman R."/>
            <person name="Rodriguez-Valera F."/>
        </authorList>
    </citation>
    <scope>NUCLEOTIDE SEQUENCE [LARGE SCALE GENOMIC DNA]</scope>
    <source>
        <strain evidence="9">DSM 17117 / CIP 110805 / LMG 28347 / Deep ecotype</strain>
    </source>
</reference>
<feature type="transmembrane region" description="Helical" evidence="7">
    <location>
        <begin position="246"/>
        <end position="267"/>
    </location>
</feature>
<dbReference type="KEGG" id="amc:MADE_1013200"/>
<gene>
    <name evidence="8" type="ordered locus">MADE_1013200</name>
</gene>
<feature type="transmembrane region" description="Helical" evidence="7">
    <location>
        <begin position="318"/>
        <end position="337"/>
    </location>
</feature>
<keyword evidence="3" id="KW-1003">Cell membrane</keyword>
<dbReference type="RefSeq" id="WP_012519066.1">
    <property type="nucleotide sequence ID" value="NC_011138.3"/>
</dbReference>
<comment type="similarity">
    <text evidence="2">Belongs to the polysaccharide synthase family.</text>
</comment>
<evidence type="ECO:0000256" key="5">
    <source>
        <dbReference type="ARBA" id="ARBA00022989"/>
    </source>
</evidence>
<dbReference type="PANTHER" id="PTHR30250">
    <property type="entry name" value="PST FAMILY PREDICTED COLANIC ACID TRANSPORTER"/>
    <property type="match status" value="1"/>
</dbReference>
<feature type="transmembrane region" description="Helical" evidence="7">
    <location>
        <begin position="349"/>
        <end position="369"/>
    </location>
</feature>
<evidence type="ECO:0000256" key="2">
    <source>
        <dbReference type="ARBA" id="ARBA00007430"/>
    </source>
</evidence>
<feature type="transmembrane region" description="Helical" evidence="7">
    <location>
        <begin position="37"/>
        <end position="56"/>
    </location>
</feature>
<dbReference type="EMBL" id="CP001103">
    <property type="protein sequence ID" value="AEA98774.1"/>
    <property type="molecule type" value="Genomic_DNA"/>
</dbReference>
<reference evidence="8 9" key="2">
    <citation type="journal article" date="2015" name="Antonie Van Leeuwenhoek">
        <title>Ecophysiological diversity of a novel member of the genus Alteromonas, and description of Alteromonas mediterranea sp. nov.</title>
        <authorList>
            <person name="Ivanova E.P."/>
            <person name="Lopez-Perez M."/>
            <person name="Zabalos M."/>
            <person name="Nguyen S.H."/>
            <person name="Webb H.K."/>
            <person name="Ryan J."/>
            <person name="Lagutin K."/>
            <person name="Vyssotski M."/>
            <person name="Crawford R.J."/>
            <person name="Rodriguez-Valera F."/>
        </authorList>
    </citation>
    <scope>NUCLEOTIDE SEQUENCE [LARGE SCALE GENOMIC DNA]</scope>
    <source>
        <strain evidence="9">DSM 17117 / CIP 110805 / LMG 28347 / Deep ecotype</strain>
    </source>
</reference>
<feature type="transmembrane region" description="Helical" evidence="7">
    <location>
        <begin position="410"/>
        <end position="431"/>
    </location>
</feature>
<keyword evidence="5 7" id="KW-1133">Transmembrane helix</keyword>
<keyword evidence="9" id="KW-1185">Reference proteome</keyword>